<feature type="region of interest" description="Disordered" evidence="1">
    <location>
        <begin position="691"/>
        <end position="719"/>
    </location>
</feature>
<feature type="compositionally biased region" description="Low complexity" evidence="1">
    <location>
        <begin position="953"/>
        <end position="964"/>
    </location>
</feature>
<feature type="chain" id="PRO_5046275093" evidence="2">
    <location>
        <begin position="29"/>
        <end position="1088"/>
    </location>
</feature>
<evidence type="ECO:0000259" key="3">
    <source>
        <dbReference type="Pfam" id="PF01471"/>
    </source>
</evidence>
<protein>
    <submittedName>
        <fullName evidence="4">Peptidoglycan-binding protein</fullName>
    </submittedName>
</protein>
<dbReference type="Proteomes" id="UP000678276">
    <property type="component" value="Unassembled WGS sequence"/>
</dbReference>
<keyword evidence="5" id="KW-1185">Reference proteome</keyword>
<keyword evidence="2" id="KW-0732">Signal</keyword>
<feature type="compositionally biased region" description="Basic residues" evidence="1">
    <location>
        <begin position="909"/>
        <end position="920"/>
    </location>
</feature>
<feature type="compositionally biased region" description="Basic and acidic residues" evidence="1">
    <location>
        <begin position="169"/>
        <end position="180"/>
    </location>
</feature>
<dbReference type="InterPro" id="IPR002477">
    <property type="entry name" value="Peptidoglycan-bd-like"/>
</dbReference>
<dbReference type="Pfam" id="PF01471">
    <property type="entry name" value="PG_binding_1"/>
    <property type="match status" value="1"/>
</dbReference>
<feature type="compositionally biased region" description="Basic and acidic residues" evidence="1">
    <location>
        <begin position="922"/>
        <end position="952"/>
    </location>
</feature>
<comment type="caution">
    <text evidence="4">The sequence shown here is derived from an EMBL/GenBank/DDBJ whole genome shotgun (WGS) entry which is preliminary data.</text>
</comment>
<feature type="compositionally biased region" description="Basic and acidic residues" evidence="1">
    <location>
        <begin position="1064"/>
        <end position="1080"/>
    </location>
</feature>
<sequence length="1088" mass="112818">MMPRVKVWSRRALHSLTALSIGCAPAAAGDTRAELYDIAVPFTPGASVEVSDVSAAAFWGGYQIGAVGGRYYRIFPDASASFGLSQSMAKDRVDVTCDAEAKACTITPLDGDPLTVKAEDEFDVDLSTIDLPALEIAKAYAVRVAAQWKPAGPSKAELEAAARKKAAEKKAAAKKADAAKKASATKKTTKAKKPSAPKTSDAAKKAVAEKKVVKAAKPAPKKTVPVKAKTAGVEKPVAGKTIAKPKAGAKPKVEVAKAKTKPAKAEPAKKTTPAAKAEPAVLAGASAAVDCVPPKKPVKKTTAKKTASKTPAVKKKVVRADTAKARKPQPKPEPKPKPKVACETEAKAKPAVKKADAKPAVAKAPAKKAATPKPAAKKPAVEKTGETTGETKKKPAPAKKAVAKAKPAPARPVVKKAAPAKVAIPAKTVVVGTETTAARGSGGRVVTEGTVEIAPVAETVVGTRVAVDLPAEKSAPKVVVKQAAPSAQSVQPSQPVILAQPGVTSVFPQIQTMAGMPGMVVPAMNAAPQIVVLMIDPSNLQSRQAEVPPAPVPQPVAPAPVPQPPVADAGMIERLLAAYAAESARVSPGRIALAAPTDGKDALAQSADPLKRLLAAAYGAEAASALLNRTPEEPRPADAKMSPDAVGLFDRVLSAYGEEAAKRAVSERKIEIAPTPARDVLKAAPARRATIAKPALAKRASTTPQAQMPAAKKPSGESASIESLIAADTAMAARKAPVRPAGGGDERVAMRATPKRIETVEEAPARRRTVAPKARTLPPAKTPQPGSPAPQAFAPKSPEPKLSGPKKTTIEALVGASAKTQKPLEPQTPKETAETSEPAAKSLPRSVKALVQPEPDSAKAEMSSPKLNPKSKAKAKAKAFTRQALKAKPEPKTQEPKDEPKPAQEQKTKAKSQPKPKPQPKAKAEPKPKPEPKLEAEPKSVEPAAKTREAVKKSSPQAKPQPKQETAPVVSKEIAVSGDDTVEGNAPGLHNLSVVGMIQTELSRLGYNPGEVDGQLGPKTRAAIAMAEKDEGLSVTGKASIVLLERLANRKTRRAAPKAAAVKPKSDDAAPEQESKKKISSDPWRFVR</sequence>
<evidence type="ECO:0000313" key="5">
    <source>
        <dbReference type="Proteomes" id="UP000678276"/>
    </source>
</evidence>
<feature type="compositionally biased region" description="Basic residues" evidence="1">
    <location>
        <begin position="869"/>
        <end position="879"/>
    </location>
</feature>
<evidence type="ECO:0000256" key="2">
    <source>
        <dbReference type="SAM" id="SignalP"/>
    </source>
</evidence>
<proteinExistence type="predicted"/>
<feature type="signal peptide" evidence="2">
    <location>
        <begin position="1"/>
        <end position="28"/>
    </location>
</feature>
<dbReference type="InterPro" id="IPR036365">
    <property type="entry name" value="PGBD-like_sf"/>
</dbReference>
<accession>A0ABS4BI97</accession>
<dbReference type="InterPro" id="IPR036366">
    <property type="entry name" value="PGBDSf"/>
</dbReference>
<feature type="region of interest" description="Disordered" evidence="1">
    <location>
        <begin position="169"/>
        <end position="204"/>
    </location>
</feature>
<dbReference type="EMBL" id="JAGJCF010000007">
    <property type="protein sequence ID" value="MBP0616487.1"/>
    <property type="molecule type" value="Genomic_DNA"/>
</dbReference>
<reference evidence="4 5" key="1">
    <citation type="submission" date="2021-04" db="EMBL/GenBank/DDBJ databases">
        <title>Whole genome sequence of Jiella sp. KSK16Y-1.</title>
        <authorList>
            <person name="Tuo L."/>
        </authorList>
    </citation>
    <scope>NUCLEOTIDE SEQUENCE [LARGE SCALE GENOMIC DNA]</scope>
    <source>
        <strain evidence="4 5">KSK16Y-1</strain>
    </source>
</reference>
<feature type="compositionally biased region" description="Basic and acidic residues" evidence="1">
    <location>
        <begin position="744"/>
        <end position="765"/>
    </location>
</feature>
<feature type="compositionally biased region" description="Basic and acidic residues" evidence="1">
    <location>
        <begin position="251"/>
        <end position="269"/>
    </location>
</feature>
<evidence type="ECO:0000313" key="4">
    <source>
        <dbReference type="EMBL" id="MBP0616487.1"/>
    </source>
</evidence>
<dbReference type="PROSITE" id="PS51257">
    <property type="entry name" value="PROKAR_LIPOPROTEIN"/>
    <property type="match status" value="1"/>
</dbReference>
<organism evidence="4 5">
    <name type="scientific">Jiella mangrovi</name>
    <dbReference type="NCBI Taxonomy" id="2821407"/>
    <lineage>
        <taxon>Bacteria</taxon>
        <taxon>Pseudomonadati</taxon>
        <taxon>Pseudomonadota</taxon>
        <taxon>Alphaproteobacteria</taxon>
        <taxon>Hyphomicrobiales</taxon>
        <taxon>Aurantimonadaceae</taxon>
        <taxon>Jiella</taxon>
    </lineage>
</organism>
<feature type="compositionally biased region" description="Basic residues" evidence="1">
    <location>
        <begin position="394"/>
        <end position="403"/>
    </location>
</feature>
<feature type="region of interest" description="Disordered" evidence="1">
    <location>
        <begin position="735"/>
        <end position="971"/>
    </location>
</feature>
<feature type="compositionally biased region" description="Basic and acidic residues" evidence="1">
    <location>
        <begin position="379"/>
        <end position="393"/>
    </location>
</feature>
<feature type="domain" description="Peptidoglycan binding-like" evidence="3">
    <location>
        <begin position="995"/>
        <end position="1046"/>
    </location>
</feature>
<dbReference type="SUPFAM" id="SSF47090">
    <property type="entry name" value="PGBD-like"/>
    <property type="match status" value="1"/>
</dbReference>
<feature type="compositionally biased region" description="Basic residues" evidence="1">
    <location>
        <begin position="296"/>
        <end position="317"/>
    </location>
</feature>
<gene>
    <name evidence="4" type="ORF">J6595_12935</name>
</gene>
<feature type="region of interest" description="Disordered" evidence="1">
    <location>
        <begin position="245"/>
        <end position="277"/>
    </location>
</feature>
<feature type="compositionally biased region" description="Basic residues" evidence="1">
    <location>
        <begin position="183"/>
        <end position="195"/>
    </location>
</feature>
<feature type="region of interest" description="Disordered" evidence="1">
    <location>
        <begin position="292"/>
        <end position="410"/>
    </location>
</feature>
<feature type="compositionally biased region" description="Basic and acidic residues" evidence="1">
    <location>
        <begin position="887"/>
        <end position="908"/>
    </location>
</feature>
<feature type="compositionally biased region" description="Low complexity" evidence="1">
    <location>
        <begin position="358"/>
        <end position="378"/>
    </location>
</feature>
<dbReference type="Gene3D" id="1.10.101.10">
    <property type="entry name" value="PGBD-like superfamily/PGBD"/>
    <property type="match status" value="1"/>
</dbReference>
<evidence type="ECO:0000256" key="1">
    <source>
        <dbReference type="SAM" id="MobiDB-lite"/>
    </source>
</evidence>
<name>A0ABS4BI97_9HYPH</name>
<feature type="compositionally biased region" description="Basic and acidic residues" evidence="1">
    <location>
        <begin position="318"/>
        <end position="357"/>
    </location>
</feature>
<feature type="region of interest" description="Disordered" evidence="1">
    <location>
        <begin position="1051"/>
        <end position="1088"/>
    </location>
</feature>